<dbReference type="EMBL" id="ODYU01011363">
    <property type="protein sequence ID" value="SOQ57063.1"/>
    <property type="molecule type" value="Genomic_DNA"/>
</dbReference>
<organism evidence="2">
    <name type="scientific">Spodoptera frugiperda</name>
    <name type="common">Fall armyworm</name>
    <dbReference type="NCBI Taxonomy" id="7108"/>
    <lineage>
        <taxon>Eukaryota</taxon>
        <taxon>Metazoa</taxon>
        <taxon>Ecdysozoa</taxon>
        <taxon>Arthropoda</taxon>
        <taxon>Hexapoda</taxon>
        <taxon>Insecta</taxon>
        <taxon>Pterygota</taxon>
        <taxon>Neoptera</taxon>
        <taxon>Endopterygota</taxon>
        <taxon>Lepidoptera</taxon>
        <taxon>Glossata</taxon>
        <taxon>Ditrysia</taxon>
        <taxon>Noctuoidea</taxon>
        <taxon>Noctuidae</taxon>
        <taxon>Amphipyrinae</taxon>
        <taxon>Spodoptera</taxon>
    </lineage>
</organism>
<feature type="compositionally biased region" description="Basic residues" evidence="1">
    <location>
        <begin position="144"/>
        <end position="155"/>
    </location>
</feature>
<protein>
    <submittedName>
        <fullName evidence="2">SFRICE_011472</fullName>
    </submittedName>
</protein>
<evidence type="ECO:0000313" key="2">
    <source>
        <dbReference type="EMBL" id="SOQ57063.1"/>
    </source>
</evidence>
<sequence>MVSNHRHPWTPETPEALQVRCSFGDSLRVDWKTGIKKIGKGGNWASTHTTQAFFCETVLYLLEKNRTEKYLDLAEFNRCMKANDTQLKDEFLEQMYRSFQGIKSDKGAKSANLDVIVDYIHRLWPDKKLPPTPPPTPPPPPPPPKKKGKKIGKKK</sequence>
<feature type="compositionally biased region" description="Pro residues" evidence="1">
    <location>
        <begin position="130"/>
        <end position="143"/>
    </location>
</feature>
<gene>
    <name evidence="2" type="ORF">SFRICE_011472</name>
</gene>
<evidence type="ECO:0000256" key="1">
    <source>
        <dbReference type="SAM" id="MobiDB-lite"/>
    </source>
</evidence>
<dbReference type="AlphaFoldDB" id="A0A2H1WVH2"/>
<name>A0A2H1WVH2_SPOFR</name>
<proteinExistence type="predicted"/>
<reference evidence="2" key="1">
    <citation type="submission" date="2016-07" db="EMBL/GenBank/DDBJ databases">
        <authorList>
            <person name="Bretaudeau A."/>
        </authorList>
    </citation>
    <scope>NUCLEOTIDE SEQUENCE</scope>
    <source>
        <strain evidence="2">Rice</strain>
        <tissue evidence="2">Whole body</tissue>
    </source>
</reference>
<feature type="region of interest" description="Disordered" evidence="1">
    <location>
        <begin position="126"/>
        <end position="155"/>
    </location>
</feature>
<accession>A0A2H1WVH2</accession>